<evidence type="ECO:0000259" key="7">
    <source>
        <dbReference type="Pfam" id="PF24986"/>
    </source>
</evidence>
<dbReference type="InterPro" id="IPR011033">
    <property type="entry name" value="PRC_barrel-like_sf"/>
</dbReference>
<dbReference type="Gene3D" id="2.40.30.60">
    <property type="entry name" value="RimM"/>
    <property type="match status" value="1"/>
</dbReference>
<dbReference type="InterPro" id="IPR002676">
    <property type="entry name" value="RimM_N"/>
</dbReference>
<evidence type="ECO:0000313" key="8">
    <source>
        <dbReference type="EMBL" id="MBG0780445.1"/>
    </source>
</evidence>
<comment type="domain">
    <text evidence="5">The PRC barrel domain binds ribosomal protein uS19.</text>
</comment>
<evidence type="ECO:0000256" key="3">
    <source>
        <dbReference type="ARBA" id="ARBA00022552"/>
    </source>
</evidence>
<dbReference type="InterPro" id="IPR011961">
    <property type="entry name" value="RimM"/>
</dbReference>
<comment type="caution">
    <text evidence="8">The sequence shown here is derived from an EMBL/GenBank/DDBJ whole genome shotgun (WGS) entry which is preliminary data.</text>
</comment>
<dbReference type="InterPro" id="IPR036976">
    <property type="entry name" value="RimM_N_sf"/>
</dbReference>
<dbReference type="SUPFAM" id="SSF50447">
    <property type="entry name" value="Translation proteins"/>
    <property type="match status" value="1"/>
</dbReference>
<name>A0A931CWY8_9BACT</name>
<evidence type="ECO:0000256" key="4">
    <source>
        <dbReference type="ARBA" id="ARBA00023186"/>
    </source>
</evidence>
<feature type="domain" description="Ribosome maturation factor RimM PRC barrel" evidence="7">
    <location>
        <begin position="117"/>
        <end position="183"/>
    </location>
</feature>
<comment type="subunit">
    <text evidence="5">Binds ribosomal protein uS19.</text>
</comment>
<dbReference type="GO" id="GO:0042274">
    <property type="term" value="P:ribosomal small subunit biogenesis"/>
    <property type="evidence" value="ECO:0007669"/>
    <property type="project" value="UniProtKB-UniRule"/>
</dbReference>
<reference evidence="8" key="1">
    <citation type="submission" date="2020-07" db="EMBL/GenBank/DDBJ databases">
        <title>Severe corrosion of carbon steel in oil field produced water can be linked to methanogenic archaea containing a special type of NiFe hydrogenase.</title>
        <authorList>
            <person name="Lahme S."/>
            <person name="Mand J."/>
            <person name="Longwell J."/>
            <person name="Smith R."/>
            <person name="Enning D."/>
        </authorList>
    </citation>
    <scope>NUCLEOTIDE SEQUENCE</scope>
    <source>
        <strain evidence="8">MIC098Bin6</strain>
    </source>
</reference>
<gene>
    <name evidence="5 8" type="primary">rimM</name>
    <name evidence="8" type="ORF">H0S81_11030</name>
</gene>
<keyword evidence="1 5" id="KW-0963">Cytoplasm</keyword>
<sequence length="188" mass="20537">MNNGGSVTGKISSDTGFLPLLVMGEITGAHGLEGNIKVRSFARAPDLFAPGSRVFVSSGTRADAQPFVIDHCVSYKKGLLMRLAGIKDRDMADALMGKQILVPRSRLPEPEENTWYWEDLYGLTVTDGVSGDLGTIDTIFSTGAHDILVVKNKDRELLIPMHRQFVMSVDIENARVVTRLPEGYDTGL</sequence>
<evidence type="ECO:0000259" key="6">
    <source>
        <dbReference type="Pfam" id="PF01782"/>
    </source>
</evidence>
<dbReference type="AlphaFoldDB" id="A0A931CWY8"/>
<keyword evidence="2 5" id="KW-0690">Ribosome biogenesis</keyword>
<protein>
    <recommendedName>
        <fullName evidence="5">Ribosome maturation factor RimM</fullName>
    </recommendedName>
</protein>
<comment type="function">
    <text evidence="5">An accessory protein needed during the final step in the assembly of 30S ribosomal subunit, possibly for assembly of the head region. Essential for efficient processing of 16S rRNA. May be needed both before and after RbfA during the maturation of 16S rRNA. It has affinity for free ribosomal 30S subunits but not for 70S ribosomes.</text>
</comment>
<dbReference type="InterPro" id="IPR009000">
    <property type="entry name" value="Transl_B-barrel_sf"/>
</dbReference>
<dbReference type="NCBIfam" id="TIGR02273">
    <property type="entry name" value="16S_RimM"/>
    <property type="match status" value="1"/>
</dbReference>
<feature type="domain" description="RimM N-terminal" evidence="6">
    <location>
        <begin position="22"/>
        <end position="105"/>
    </location>
</feature>
<dbReference type="HAMAP" id="MF_00014">
    <property type="entry name" value="Ribosome_mat_RimM"/>
    <property type="match status" value="1"/>
</dbReference>
<evidence type="ECO:0000313" key="9">
    <source>
        <dbReference type="Proteomes" id="UP000706172"/>
    </source>
</evidence>
<dbReference type="Pfam" id="PF01782">
    <property type="entry name" value="RimM"/>
    <property type="match status" value="1"/>
</dbReference>
<dbReference type="Pfam" id="PF24986">
    <property type="entry name" value="PRC_RimM"/>
    <property type="match status" value="1"/>
</dbReference>
<evidence type="ECO:0000256" key="1">
    <source>
        <dbReference type="ARBA" id="ARBA00022490"/>
    </source>
</evidence>
<dbReference type="GO" id="GO:0005840">
    <property type="term" value="C:ribosome"/>
    <property type="evidence" value="ECO:0007669"/>
    <property type="project" value="InterPro"/>
</dbReference>
<dbReference type="PANTHER" id="PTHR33692:SF1">
    <property type="entry name" value="RIBOSOME MATURATION FACTOR RIMM"/>
    <property type="match status" value="1"/>
</dbReference>
<dbReference type="GO" id="GO:0043022">
    <property type="term" value="F:ribosome binding"/>
    <property type="evidence" value="ECO:0007669"/>
    <property type="project" value="InterPro"/>
</dbReference>
<keyword evidence="4 5" id="KW-0143">Chaperone</keyword>
<evidence type="ECO:0000256" key="2">
    <source>
        <dbReference type="ARBA" id="ARBA00022517"/>
    </source>
</evidence>
<dbReference type="GO" id="GO:0006364">
    <property type="term" value="P:rRNA processing"/>
    <property type="evidence" value="ECO:0007669"/>
    <property type="project" value="UniProtKB-UniRule"/>
</dbReference>
<dbReference type="InterPro" id="IPR056792">
    <property type="entry name" value="PRC_RimM"/>
</dbReference>
<comment type="subcellular location">
    <subcellularLocation>
        <location evidence="5">Cytoplasm</location>
    </subcellularLocation>
</comment>
<organism evidence="8 9">
    <name type="scientific">Desulfotignum balticum</name>
    <dbReference type="NCBI Taxonomy" id="115781"/>
    <lineage>
        <taxon>Bacteria</taxon>
        <taxon>Pseudomonadati</taxon>
        <taxon>Thermodesulfobacteriota</taxon>
        <taxon>Desulfobacteria</taxon>
        <taxon>Desulfobacterales</taxon>
        <taxon>Desulfobacteraceae</taxon>
        <taxon>Desulfotignum</taxon>
    </lineage>
</organism>
<proteinExistence type="inferred from homology"/>
<keyword evidence="3 5" id="KW-0698">rRNA processing</keyword>
<dbReference type="EMBL" id="JACCQK010000734">
    <property type="protein sequence ID" value="MBG0780445.1"/>
    <property type="molecule type" value="Genomic_DNA"/>
</dbReference>
<dbReference type="PANTHER" id="PTHR33692">
    <property type="entry name" value="RIBOSOME MATURATION FACTOR RIMM"/>
    <property type="match status" value="1"/>
</dbReference>
<evidence type="ECO:0000256" key="5">
    <source>
        <dbReference type="HAMAP-Rule" id="MF_00014"/>
    </source>
</evidence>
<comment type="similarity">
    <text evidence="5">Belongs to the RimM family.</text>
</comment>
<dbReference type="Proteomes" id="UP000706172">
    <property type="component" value="Unassembled WGS sequence"/>
</dbReference>
<accession>A0A931CWY8</accession>
<dbReference type="GO" id="GO:0005737">
    <property type="term" value="C:cytoplasm"/>
    <property type="evidence" value="ECO:0007669"/>
    <property type="project" value="UniProtKB-SubCell"/>
</dbReference>
<dbReference type="SUPFAM" id="SSF50346">
    <property type="entry name" value="PRC-barrel domain"/>
    <property type="match status" value="1"/>
</dbReference>
<dbReference type="Gene3D" id="2.30.30.240">
    <property type="entry name" value="PRC-barrel domain"/>
    <property type="match status" value="1"/>
</dbReference>